<reference evidence="1" key="1">
    <citation type="journal article" date="2014" name="Int. J. Syst. Evol. Microbiol.">
        <title>Complete genome sequence of Corynebacterium casei LMG S-19264T (=DSM 44701T), isolated from a smear-ripened cheese.</title>
        <authorList>
            <consortium name="US DOE Joint Genome Institute (JGI-PGF)"/>
            <person name="Walter F."/>
            <person name="Albersmeier A."/>
            <person name="Kalinowski J."/>
            <person name="Ruckert C."/>
        </authorList>
    </citation>
    <scope>NUCLEOTIDE SEQUENCE</scope>
    <source>
        <strain evidence="1">CGMCC 1.12777</strain>
    </source>
</reference>
<evidence type="ECO:0000313" key="2">
    <source>
        <dbReference type="Proteomes" id="UP000656813"/>
    </source>
</evidence>
<accession>A0A8J3EPI3</accession>
<protein>
    <recommendedName>
        <fullName evidence="3">Cytosolic protein</fullName>
    </recommendedName>
</protein>
<sequence>MGMFSKISAFLNSHVETSERNEDESLRTHYYKTTKDKMMNAISEWVTKDQRFSLLDESKERGELSVNVVKGKKGFLVITVTSVRPFRTGVDFSFTVEKGVNFGYGQKLIRQFYANLDKEHTFVGIGGSE</sequence>
<evidence type="ECO:0000313" key="1">
    <source>
        <dbReference type="EMBL" id="GGH86784.1"/>
    </source>
</evidence>
<organism evidence="1 2">
    <name type="scientific">Pullulanibacillus pueri</name>
    <dbReference type="NCBI Taxonomy" id="1437324"/>
    <lineage>
        <taxon>Bacteria</taxon>
        <taxon>Bacillati</taxon>
        <taxon>Bacillota</taxon>
        <taxon>Bacilli</taxon>
        <taxon>Bacillales</taxon>
        <taxon>Sporolactobacillaceae</taxon>
        <taxon>Pullulanibacillus</taxon>
    </lineage>
</organism>
<proteinExistence type="predicted"/>
<comment type="caution">
    <text evidence="1">The sequence shown here is derived from an EMBL/GenBank/DDBJ whole genome shotgun (WGS) entry which is preliminary data.</text>
</comment>
<dbReference type="EMBL" id="BMFV01000034">
    <property type="protein sequence ID" value="GGH86784.1"/>
    <property type="molecule type" value="Genomic_DNA"/>
</dbReference>
<gene>
    <name evidence="1" type="ORF">GCM10007096_35300</name>
</gene>
<evidence type="ECO:0008006" key="3">
    <source>
        <dbReference type="Google" id="ProtNLM"/>
    </source>
</evidence>
<dbReference type="Proteomes" id="UP000656813">
    <property type="component" value="Unassembled WGS sequence"/>
</dbReference>
<dbReference type="RefSeq" id="WP_188498708.1">
    <property type="nucleotide sequence ID" value="NZ_BMFV01000034.1"/>
</dbReference>
<name>A0A8J3EPI3_9BACL</name>
<keyword evidence="2" id="KW-1185">Reference proteome</keyword>
<dbReference type="AlphaFoldDB" id="A0A8J3EPI3"/>
<reference evidence="1" key="2">
    <citation type="submission" date="2020-09" db="EMBL/GenBank/DDBJ databases">
        <authorList>
            <person name="Sun Q."/>
            <person name="Zhou Y."/>
        </authorList>
    </citation>
    <scope>NUCLEOTIDE SEQUENCE</scope>
    <source>
        <strain evidence="1">CGMCC 1.12777</strain>
    </source>
</reference>